<dbReference type="Proteomes" id="UP000054279">
    <property type="component" value="Unassembled WGS sequence"/>
</dbReference>
<reference evidence="1 2" key="1">
    <citation type="submission" date="2014-06" db="EMBL/GenBank/DDBJ databases">
        <title>Evolutionary Origins and Diversification of the Mycorrhizal Mutualists.</title>
        <authorList>
            <consortium name="DOE Joint Genome Institute"/>
            <consortium name="Mycorrhizal Genomics Consortium"/>
            <person name="Kohler A."/>
            <person name="Kuo A."/>
            <person name="Nagy L.G."/>
            <person name="Floudas D."/>
            <person name="Copeland A."/>
            <person name="Barry K.W."/>
            <person name="Cichocki N."/>
            <person name="Veneault-Fourrey C."/>
            <person name="LaButti K."/>
            <person name="Lindquist E.A."/>
            <person name="Lipzen A."/>
            <person name="Lundell T."/>
            <person name="Morin E."/>
            <person name="Murat C."/>
            <person name="Riley R."/>
            <person name="Ohm R."/>
            <person name="Sun H."/>
            <person name="Tunlid A."/>
            <person name="Henrissat B."/>
            <person name="Grigoriev I.V."/>
            <person name="Hibbett D.S."/>
            <person name="Martin F."/>
        </authorList>
    </citation>
    <scope>NUCLEOTIDE SEQUENCE [LARGE SCALE GENOMIC DNA]</scope>
    <source>
        <strain evidence="1 2">SS14</strain>
    </source>
</reference>
<organism evidence="1 2">
    <name type="scientific">Sphaerobolus stellatus (strain SS14)</name>
    <dbReference type="NCBI Taxonomy" id="990650"/>
    <lineage>
        <taxon>Eukaryota</taxon>
        <taxon>Fungi</taxon>
        <taxon>Dikarya</taxon>
        <taxon>Basidiomycota</taxon>
        <taxon>Agaricomycotina</taxon>
        <taxon>Agaricomycetes</taxon>
        <taxon>Phallomycetidae</taxon>
        <taxon>Geastrales</taxon>
        <taxon>Sphaerobolaceae</taxon>
        <taxon>Sphaerobolus</taxon>
    </lineage>
</organism>
<evidence type="ECO:0000313" key="2">
    <source>
        <dbReference type="Proteomes" id="UP000054279"/>
    </source>
</evidence>
<keyword evidence="2" id="KW-1185">Reference proteome</keyword>
<dbReference type="EMBL" id="KN837220">
    <property type="protein sequence ID" value="KIJ32927.1"/>
    <property type="molecule type" value="Genomic_DNA"/>
</dbReference>
<dbReference type="AlphaFoldDB" id="A0A0C9UUM4"/>
<accession>A0A0C9UUM4</accession>
<protein>
    <submittedName>
        <fullName evidence="1">Unplaced genomic scaffold SPHSTscaffold_145, whole genome shotgun sequence</fullName>
    </submittedName>
</protein>
<name>A0A0C9UUM4_SPHS4</name>
<evidence type="ECO:0000313" key="1">
    <source>
        <dbReference type="EMBL" id="KIJ32927.1"/>
    </source>
</evidence>
<dbReference type="HOGENOM" id="CLU_785660_0_0_1"/>
<gene>
    <name evidence="1" type="ORF">M422DRAFT_52665</name>
</gene>
<sequence length="318" mass="35958">MSFQMDEAEAIENDDTEALIAGSASTTQTIFDRNEHQQLMPSITVETPTPPQTPIHRTHYDTELLDEDNATKFQQVLNFLKEYNNADNSKALDIHNLNYTEHGSLQELYCHPATHEEFTRLNASTPNLSSHTSCNNSEILNDDELIQDSDHCNFKLDDGTRISEAVDASSPSAPQYYGSEEDIGLSDQNTWRELLLSLLQSLPLKPNHAETLNPCSILCTIKLNVTIACYFGHDHTASTPALKISEPSIYTDPPIIDRNQTTNLLSKALKLISNILPSRKNDVHPLDIDHQRFFIRRRIRESSVKDVIRDIGQKNFKE</sequence>
<proteinExistence type="predicted"/>